<dbReference type="Gramene" id="rna47168">
    <property type="protein sequence ID" value="RHN40922.1"/>
    <property type="gene ID" value="gene47168"/>
</dbReference>
<gene>
    <name evidence="2" type="ORF">MtrunA17_Chr8g0360321</name>
</gene>
<accession>A0A396GIH4</accession>
<evidence type="ECO:0000313" key="2">
    <source>
        <dbReference type="EMBL" id="RHN40922.1"/>
    </source>
</evidence>
<protein>
    <submittedName>
        <fullName evidence="2">Uncharacterized protein</fullName>
    </submittedName>
</protein>
<dbReference type="PANTHER" id="PTHR33312:SF35">
    <property type="entry name" value="TPRXL"/>
    <property type="match status" value="1"/>
</dbReference>
<feature type="compositionally biased region" description="Low complexity" evidence="1">
    <location>
        <begin position="25"/>
        <end position="40"/>
    </location>
</feature>
<comment type="caution">
    <text evidence="2">The sequence shown here is derived from an EMBL/GenBank/DDBJ whole genome shotgun (WGS) entry which is preliminary data.</text>
</comment>
<feature type="compositionally biased region" description="Basic residues" evidence="1">
    <location>
        <begin position="168"/>
        <end position="187"/>
    </location>
</feature>
<feature type="region of interest" description="Disordered" evidence="1">
    <location>
        <begin position="91"/>
        <end position="116"/>
    </location>
</feature>
<evidence type="ECO:0000256" key="1">
    <source>
        <dbReference type="SAM" id="MobiDB-lite"/>
    </source>
</evidence>
<dbReference type="GO" id="GO:0019210">
    <property type="term" value="F:kinase inhibitor activity"/>
    <property type="evidence" value="ECO:0007669"/>
    <property type="project" value="InterPro"/>
</dbReference>
<dbReference type="OrthoDB" id="1917218at2759"/>
<reference evidence="2" key="1">
    <citation type="journal article" date="2018" name="Nat. Plants">
        <title>Whole-genome landscape of Medicago truncatula symbiotic genes.</title>
        <authorList>
            <person name="Pecrix Y."/>
            <person name="Gamas P."/>
            <person name="Carrere S."/>
        </authorList>
    </citation>
    <scope>NUCLEOTIDE SEQUENCE</scope>
    <source>
        <tissue evidence="2">Leaves</tissue>
    </source>
</reference>
<feature type="region of interest" description="Disordered" evidence="1">
    <location>
        <begin position="165"/>
        <end position="187"/>
    </location>
</feature>
<proteinExistence type="predicted"/>
<dbReference type="AlphaFoldDB" id="A0A396GIH4"/>
<sequence length="227" mass="25652">MPHLRLRRSSMKLKTQIPHSDHSPSKSTTPSDSFSFPSTPNKEDSDFEFGSLTPDSPSCTTSPADQLFFNGRLQPHSFPLNNIVITSRTSSIGSKGSLLSSRSNSTNSTCSSARTSASDSSERRLFIHNNMSKLSSRSVARPVQQSYGCSQRWQYITPVPAALNRDTSKRRKQQRAKRKKKKKKIKKRVSLRVVRSIFRWFFIACRQCHAMEPSKTNNKGIKIKKSN</sequence>
<feature type="region of interest" description="Disordered" evidence="1">
    <location>
        <begin position="1"/>
        <end position="60"/>
    </location>
</feature>
<organism evidence="2">
    <name type="scientific">Medicago truncatula</name>
    <name type="common">Barrel medic</name>
    <name type="synonym">Medicago tribuloides</name>
    <dbReference type="NCBI Taxonomy" id="3880"/>
    <lineage>
        <taxon>Eukaryota</taxon>
        <taxon>Viridiplantae</taxon>
        <taxon>Streptophyta</taxon>
        <taxon>Embryophyta</taxon>
        <taxon>Tracheophyta</taxon>
        <taxon>Spermatophyta</taxon>
        <taxon>Magnoliopsida</taxon>
        <taxon>eudicotyledons</taxon>
        <taxon>Gunneridae</taxon>
        <taxon>Pentapetalae</taxon>
        <taxon>rosids</taxon>
        <taxon>fabids</taxon>
        <taxon>Fabales</taxon>
        <taxon>Fabaceae</taxon>
        <taxon>Papilionoideae</taxon>
        <taxon>50 kb inversion clade</taxon>
        <taxon>NPAAA clade</taxon>
        <taxon>Hologalegina</taxon>
        <taxon>IRL clade</taxon>
        <taxon>Trifolieae</taxon>
        <taxon>Medicago</taxon>
    </lineage>
</organism>
<dbReference type="GO" id="GO:0005886">
    <property type="term" value="C:plasma membrane"/>
    <property type="evidence" value="ECO:0007669"/>
    <property type="project" value="InterPro"/>
</dbReference>
<dbReference type="PANTHER" id="PTHR33312">
    <property type="entry name" value="MEMBRANE-ASSOCIATED KINASE REGULATOR 4-RELATED"/>
    <property type="match status" value="1"/>
</dbReference>
<feature type="compositionally biased region" description="Basic residues" evidence="1">
    <location>
        <begin position="1"/>
        <end position="11"/>
    </location>
</feature>
<dbReference type="Proteomes" id="UP000265566">
    <property type="component" value="Chromosome 8"/>
</dbReference>
<name>A0A396GIH4_MEDTR</name>
<dbReference type="InterPro" id="IPR039620">
    <property type="entry name" value="BKI1/MAKR1/3/4"/>
</dbReference>
<dbReference type="EMBL" id="PSQE01000008">
    <property type="protein sequence ID" value="RHN40922.1"/>
    <property type="molecule type" value="Genomic_DNA"/>
</dbReference>